<keyword evidence="2" id="KW-1185">Reference proteome</keyword>
<dbReference type="AlphaFoldDB" id="A0AB35XF81"/>
<evidence type="ECO:0000313" key="2">
    <source>
        <dbReference type="Proteomes" id="UP001331691"/>
    </source>
</evidence>
<dbReference type="Proteomes" id="UP001331691">
    <property type="component" value="Unassembled WGS sequence"/>
</dbReference>
<name>A0AB35XF81_9ENTR</name>
<protein>
    <submittedName>
        <fullName evidence="1">Uncharacterized protein</fullName>
    </submittedName>
</protein>
<proteinExistence type="predicted"/>
<evidence type="ECO:0000313" key="1">
    <source>
        <dbReference type="EMBL" id="MEE9657504.1"/>
    </source>
</evidence>
<organism evidence="1 2">
    <name type="scientific">Kluyvera ascorbata</name>
    <dbReference type="NCBI Taxonomy" id="51288"/>
    <lineage>
        <taxon>Bacteria</taxon>
        <taxon>Pseudomonadati</taxon>
        <taxon>Pseudomonadota</taxon>
        <taxon>Gammaproteobacteria</taxon>
        <taxon>Enterobacterales</taxon>
        <taxon>Enterobacteriaceae</taxon>
        <taxon>Kluyvera</taxon>
    </lineage>
</organism>
<reference evidence="1 2" key="1">
    <citation type="submission" date="2023-10" db="EMBL/GenBank/DDBJ databases">
        <title>Wastewater isolates of ESBL- and carbapenemase-producing Gram-negative bacteria from New Zealand.</title>
        <authorList>
            <person name="Straub C."/>
            <person name="Weaver L."/>
            <person name="Cornelius A."/>
            <person name="Mcgill E."/>
            <person name="Dyet K."/>
            <person name="White L."/>
            <person name="Pattis I."/>
        </authorList>
    </citation>
    <scope>NUCLEOTIDE SEQUENCE [LARGE SCALE GENOMIC DNA]</scope>
    <source>
        <strain evidence="1 2">ESBL09</strain>
    </source>
</reference>
<comment type="caution">
    <text evidence="1">The sequence shown here is derived from an EMBL/GenBank/DDBJ whole genome shotgun (WGS) entry which is preliminary data.</text>
</comment>
<dbReference type="EMBL" id="JAZKKV010000004">
    <property type="protein sequence ID" value="MEE9657504.1"/>
    <property type="molecule type" value="Genomic_DNA"/>
</dbReference>
<gene>
    <name evidence="1" type="ORF">V4836_25970</name>
</gene>
<sequence length="64" mass="7677">MGVTPLTSFRYRWCFADREEALYLIETAEEYDGVPVRKQSLKGHRYPYGQALYKDKDEHGFEKW</sequence>
<accession>A0AB35XF81</accession>
<dbReference type="RefSeq" id="WP_063160628.1">
    <property type="nucleotide sequence ID" value="NZ_JAZKKV010000004.1"/>
</dbReference>